<gene>
    <name evidence="1" type="ORF">CF165_08840</name>
</gene>
<name>A0A229TEC2_9PSEU</name>
<comment type="caution">
    <text evidence="1">The sequence shown here is derived from an EMBL/GenBank/DDBJ whole genome shotgun (WGS) entry which is preliminary data.</text>
</comment>
<evidence type="ECO:0000313" key="2">
    <source>
        <dbReference type="Proteomes" id="UP000215199"/>
    </source>
</evidence>
<sequence length="67" mass="7418">MLFVDFDFQAVVEGEPHTVDTVPVEVGEQDVQLVTIDDDHAGHRVEFEVEPSPDQLADCRRPSGVVV</sequence>
<proteinExistence type="predicted"/>
<dbReference type="Proteomes" id="UP000215199">
    <property type="component" value="Unassembled WGS sequence"/>
</dbReference>
<reference evidence="2" key="1">
    <citation type="submission" date="2017-07" db="EMBL/GenBank/DDBJ databases">
        <title>Comparative genome mining reveals phylogenetic distribution patterns of secondary metabolites in Amycolatopsis.</title>
        <authorList>
            <person name="Adamek M."/>
            <person name="Alanjary M."/>
            <person name="Sales-Ortells H."/>
            <person name="Goodfellow M."/>
            <person name="Bull A.T."/>
            <person name="Kalinowski J."/>
            <person name="Ziemert N."/>
        </authorList>
    </citation>
    <scope>NUCLEOTIDE SEQUENCE [LARGE SCALE GENOMIC DNA]</scope>
    <source>
        <strain evidence="2">H5</strain>
    </source>
</reference>
<evidence type="ECO:0000313" key="1">
    <source>
        <dbReference type="EMBL" id="OXM69605.1"/>
    </source>
</evidence>
<organism evidence="1 2">
    <name type="scientific">Amycolatopsis vastitatis</name>
    <dbReference type="NCBI Taxonomy" id="1905142"/>
    <lineage>
        <taxon>Bacteria</taxon>
        <taxon>Bacillati</taxon>
        <taxon>Actinomycetota</taxon>
        <taxon>Actinomycetes</taxon>
        <taxon>Pseudonocardiales</taxon>
        <taxon>Pseudonocardiaceae</taxon>
        <taxon>Amycolatopsis</taxon>
    </lineage>
</organism>
<dbReference type="EMBL" id="NMUL01000007">
    <property type="protein sequence ID" value="OXM69605.1"/>
    <property type="molecule type" value="Genomic_DNA"/>
</dbReference>
<accession>A0A229TEC2</accession>
<protein>
    <submittedName>
        <fullName evidence="1">Uncharacterized protein</fullName>
    </submittedName>
</protein>
<keyword evidence="2" id="KW-1185">Reference proteome</keyword>
<dbReference type="AlphaFoldDB" id="A0A229TEC2"/>